<evidence type="ECO:0000313" key="11">
    <source>
        <dbReference type="Proteomes" id="UP000650224"/>
    </source>
</evidence>
<feature type="transmembrane region" description="Helical" evidence="8">
    <location>
        <begin position="146"/>
        <end position="171"/>
    </location>
</feature>
<dbReference type="PROSITE" id="PS00216">
    <property type="entry name" value="SUGAR_TRANSPORT_1"/>
    <property type="match status" value="1"/>
</dbReference>
<comment type="subcellular location">
    <subcellularLocation>
        <location evidence="1">Cell membrane</location>
        <topology evidence="1">Multi-pass membrane protein</topology>
    </subcellularLocation>
</comment>
<protein>
    <submittedName>
        <fullName evidence="10">Multidrug effflux MFS transporter</fullName>
    </submittedName>
</protein>
<dbReference type="InterPro" id="IPR011701">
    <property type="entry name" value="MFS"/>
</dbReference>
<evidence type="ECO:0000256" key="7">
    <source>
        <dbReference type="ARBA" id="ARBA00023136"/>
    </source>
</evidence>
<dbReference type="GO" id="GO:0005886">
    <property type="term" value="C:plasma membrane"/>
    <property type="evidence" value="ECO:0007669"/>
    <property type="project" value="UniProtKB-SubCell"/>
</dbReference>
<evidence type="ECO:0000259" key="9">
    <source>
        <dbReference type="PROSITE" id="PS50850"/>
    </source>
</evidence>
<dbReference type="InterPro" id="IPR020846">
    <property type="entry name" value="MFS_dom"/>
</dbReference>
<evidence type="ECO:0000256" key="4">
    <source>
        <dbReference type="ARBA" id="ARBA00022475"/>
    </source>
</evidence>
<keyword evidence="5 8" id="KW-0812">Transmembrane</keyword>
<keyword evidence="7 8" id="KW-0472">Membrane</keyword>
<feature type="transmembrane region" description="Helical" evidence="8">
    <location>
        <begin position="323"/>
        <end position="347"/>
    </location>
</feature>
<feature type="transmembrane region" description="Helical" evidence="8">
    <location>
        <begin position="294"/>
        <end position="317"/>
    </location>
</feature>
<dbReference type="InterPro" id="IPR004812">
    <property type="entry name" value="Efflux_drug-R_Bcr/CmlA"/>
</dbReference>
<feature type="transmembrane region" description="Helical" evidence="8">
    <location>
        <begin position="177"/>
        <end position="194"/>
    </location>
</feature>
<feature type="transmembrane region" description="Helical" evidence="8">
    <location>
        <begin position="359"/>
        <end position="380"/>
    </location>
</feature>
<dbReference type="CDD" id="cd17320">
    <property type="entry name" value="MFS_MdfA_MDR_like"/>
    <property type="match status" value="1"/>
</dbReference>
<dbReference type="GO" id="GO:0042910">
    <property type="term" value="F:xenobiotic transmembrane transporter activity"/>
    <property type="evidence" value="ECO:0007669"/>
    <property type="project" value="InterPro"/>
</dbReference>
<comment type="similarity">
    <text evidence="2">Belongs to the major facilitator superfamily. Bcr/CmlA family.</text>
</comment>
<dbReference type="Gene3D" id="1.20.1720.10">
    <property type="entry name" value="Multidrug resistance protein D"/>
    <property type="match status" value="1"/>
</dbReference>
<feature type="transmembrane region" description="Helical" evidence="8">
    <location>
        <begin position="113"/>
        <end position="134"/>
    </location>
</feature>
<dbReference type="InterPro" id="IPR036259">
    <property type="entry name" value="MFS_trans_sf"/>
</dbReference>
<dbReference type="PROSITE" id="PS50850">
    <property type="entry name" value="MFS"/>
    <property type="match status" value="1"/>
</dbReference>
<organism evidence="10 11">
    <name type="scientific">Corynebacterium gallinarum</name>
    <dbReference type="NCBI Taxonomy" id="2762214"/>
    <lineage>
        <taxon>Bacteria</taxon>
        <taxon>Bacillati</taxon>
        <taxon>Actinomycetota</taxon>
        <taxon>Actinomycetes</taxon>
        <taxon>Mycobacteriales</taxon>
        <taxon>Corynebacteriaceae</taxon>
        <taxon>Corynebacterium</taxon>
    </lineage>
</organism>
<keyword evidence="11" id="KW-1185">Reference proteome</keyword>
<dbReference type="AlphaFoldDB" id="A0A8I0LF86"/>
<name>A0A8I0LF86_9CORY</name>
<sequence>MSTPTDTTRRSDTAAVTLTAGLVALLVLVSAMPPLGTAAYLAGLPMAAEDLGITTGAAQLTLTVYIIGLALGQIVIGPLSDRFGRRRPLLVGILAFVLFSISISFAPTLEIMLVLRLFQGIAASSGMVLGRAIVHDMVQGDRAARALNVITAAGLIVPALAPLLGSLILAFGTWRTIFLVLAGLGAVVGVWSFIRIPETHGVRAQSGPGGPGKRPAATPNMLRFVMYTAVVSFSFMAMYSYVSSAPFVFQQLHGFTPAGYATTGAVLSLIMAGVGIAGSRFIGRETPLGTFTAARAVGAGLVVLFFGAVLVLATVLFELHVAWYIAALAVAVAPVALISGSATALAMDSSPLRGGASSAVIGFSQSVLGAMAPPLVGILGVDARPMAVVFVGAALLGLIAAWIGRPRV</sequence>
<feature type="transmembrane region" description="Helical" evidence="8">
    <location>
        <begin position="57"/>
        <end position="76"/>
    </location>
</feature>
<dbReference type="InterPro" id="IPR005829">
    <property type="entry name" value="Sugar_transporter_CS"/>
</dbReference>
<dbReference type="EMBL" id="JACSPR010000002">
    <property type="protein sequence ID" value="MBD8029613.1"/>
    <property type="molecule type" value="Genomic_DNA"/>
</dbReference>
<gene>
    <name evidence="10" type="ORF">H9627_04590</name>
</gene>
<accession>A0A8I0LF86</accession>
<evidence type="ECO:0000256" key="3">
    <source>
        <dbReference type="ARBA" id="ARBA00022448"/>
    </source>
</evidence>
<dbReference type="SUPFAM" id="SSF103473">
    <property type="entry name" value="MFS general substrate transporter"/>
    <property type="match status" value="1"/>
</dbReference>
<keyword evidence="6 8" id="KW-1133">Transmembrane helix</keyword>
<feature type="transmembrane region" description="Helical" evidence="8">
    <location>
        <begin position="386"/>
        <end position="404"/>
    </location>
</feature>
<dbReference type="RefSeq" id="WP_191732823.1">
    <property type="nucleotide sequence ID" value="NZ_JACSPR010000002.1"/>
</dbReference>
<evidence type="ECO:0000256" key="1">
    <source>
        <dbReference type="ARBA" id="ARBA00004651"/>
    </source>
</evidence>
<keyword evidence="3" id="KW-0813">Transport</keyword>
<evidence type="ECO:0000256" key="6">
    <source>
        <dbReference type="ARBA" id="ARBA00022989"/>
    </source>
</evidence>
<evidence type="ECO:0000256" key="2">
    <source>
        <dbReference type="ARBA" id="ARBA00006236"/>
    </source>
</evidence>
<evidence type="ECO:0000256" key="5">
    <source>
        <dbReference type="ARBA" id="ARBA00022692"/>
    </source>
</evidence>
<dbReference type="GO" id="GO:1990961">
    <property type="term" value="P:xenobiotic detoxification by transmembrane export across the plasma membrane"/>
    <property type="evidence" value="ECO:0007669"/>
    <property type="project" value="InterPro"/>
</dbReference>
<dbReference type="PANTHER" id="PTHR23502">
    <property type="entry name" value="MAJOR FACILITATOR SUPERFAMILY"/>
    <property type="match status" value="1"/>
</dbReference>
<dbReference type="PANTHER" id="PTHR23502:SF132">
    <property type="entry name" value="POLYAMINE TRANSPORTER 2-RELATED"/>
    <property type="match status" value="1"/>
</dbReference>
<feature type="transmembrane region" description="Helical" evidence="8">
    <location>
        <begin position="262"/>
        <end position="282"/>
    </location>
</feature>
<reference evidence="10 11" key="1">
    <citation type="submission" date="2020-08" db="EMBL/GenBank/DDBJ databases">
        <title>A Genomic Blueprint of the Chicken Gut Microbiome.</title>
        <authorList>
            <person name="Gilroy R."/>
            <person name="Ravi A."/>
            <person name="Getino M."/>
            <person name="Pursley I."/>
            <person name="Horton D.L."/>
            <person name="Alikhan N.-F."/>
            <person name="Baker D."/>
            <person name="Gharbi K."/>
            <person name="Hall N."/>
            <person name="Watson M."/>
            <person name="Adriaenssens E.M."/>
            <person name="Foster-Nyarko E."/>
            <person name="Jarju S."/>
            <person name="Secka A."/>
            <person name="Antonio M."/>
            <person name="Oren A."/>
            <person name="Chaudhuri R."/>
            <person name="La Ragione R.M."/>
            <person name="Hildebrand F."/>
            <person name="Pallen M.J."/>
        </authorList>
    </citation>
    <scope>NUCLEOTIDE SEQUENCE [LARGE SCALE GENOMIC DNA]</scope>
    <source>
        <strain evidence="10 11">Sa1YVA5</strain>
    </source>
</reference>
<feature type="domain" description="Major facilitator superfamily (MFS) profile" evidence="9">
    <location>
        <begin position="22"/>
        <end position="408"/>
    </location>
</feature>
<feature type="transmembrane region" description="Helical" evidence="8">
    <location>
        <begin position="224"/>
        <end position="242"/>
    </location>
</feature>
<evidence type="ECO:0000313" key="10">
    <source>
        <dbReference type="EMBL" id="MBD8029613.1"/>
    </source>
</evidence>
<proteinExistence type="inferred from homology"/>
<dbReference type="Pfam" id="PF07690">
    <property type="entry name" value="MFS_1"/>
    <property type="match status" value="1"/>
</dbReference>
<dbReference type="NCBIfam" id="TIGR00710">
    <property type="entry name" value="efflux_Bcr_CflA"/>
    <property type="match status" value="1"/>
</dbReference>
<dbReference type="Proteomes" id="UP000650224">
    <property type="component" value="Unassembled WGS sequence"/>
</dbReference>
<evidence type="ECO:0000256" key="8">
    <source>
        <dbReference type="SAM" id="Phobius"/>
    </source>
</evidence>
<keyword evidence="4" id="KW-1003">Cell membrane</keyword>
<comment type="caution">
    <text evidence="10">The sequence shown here is derived from an EMBL/GenBank/DDBJ whole genome shotgun (WGS) entry which is preliminary data.</text>
</comment>
<feature type="transmembrane region" description="Helical" evidence="8">
    <location>
        <begin position="88"/>
        <end position="107"/>
    </location>
</feature>